<evidence type="ECO:0000256" key="1">
    <source>
        <dbReference type="SAM" id="Coils"/>
    </source>
</evidence>
<feature type="coiled-coil region" evidence="1">
    <location>
        <begin position="6"/>
        <end position="33"/>
    </location>
</feature>
<protein>
    <submittedName>
        <fullName evidence="2">Uncharacterized protein</fullName>
    </submittedName>
</protein>
<feature type="coiled-coil region" evidence="1">
    <location>
        <begin position="89"/>
        <end position="116"/>
    </location>
</feature>
<comment type="caution">
    <text evidence="2">The sequence shown here is derived from an EMBL/GenBank/DDBJ whole genome shotgun (WGS) entry which is preliminary data.</text>
</comment>
<evidence type="ECO:0000313" key="3">
    <source>
        <dbReference type="Proteomes" id="UP000019249"/>
    </source>
</evidence>
<name>A0ABP3B3M4_9LIST</name>
<dbReference type="EMBL" id="AODF01000001">
    <property type="protein sequence ID" value="EUJ33795.1"/>
    <property type="molecule type" value="Genomic_DNA"/>
</dbReference>
<reference evidence="2 3" key="1">
    <citation type="journal article" date="2014" name="Int. J. Syst. Evol. Microbiol.">
        <title>Listeria floridensis sp. nov., Listeria aquatica sp. nov., Listeria cornellensis sp. nov., Listeria riparia sp. nov. and Listeria grandensis sp. nov., from agricultural and natural environments.</title>
        <authorList>
            <person name="den Bakker H.C."/>
            <person name="Warchocki S."/>
            <person name="Wright E.M."/>
            <person name="Allred A.F."/>
            <person name="Ahlstrom C."/>
            <person name="Manuel C.S."/>
            <person name="Stasiewicz M.J."/>
            <person name="Burrell A."/>
            <person name="Roof S."/>
            <person name="Strawn L."/>
            <person name="Fortes E.D."/>
            <person name="Nightingale K.K."/>
            <person name="Kephart D."/>
            <person name="Wiedmann M."/>
        </authorList>
    </citation>
    <scope>NUCLEOTIDE SEQUENCE [LARGE SCALE GENOMIC DNA]</scope>
    <source>
        <strain evidence="2 3">FSL S10-1187</strain>
    </source>
</reference>
<keyword evidence="3" id="KW-1185">Reference proteome</keyword>
<sequence>MKKMTLQRIEDLKDEQTKQNRAFEEELEDMQYLGRQFSKKLEATAERLRYSVADYDSNTIPPLSQGFNWITETHDEGAFYVRDQMGDVMEKQDEAKRQYRKDLERYEDELLNSKENREE</sequence>
<proteinExistence type="predicted"/>
<gene>
    <name evidence="2" type="ORF">MFLO_01155</name>
</gene>
<keyword evidence="1" id="KW-0175">Coiled coil</keyword>
<accession>A0ABP3B3M4</accession>
<organism evidence="2 3">
    <name type="scientific">Listeria floridensis FSL S10-1187</name>
    <dbReference type="NCBI Taxonomy" id="1265817"/>
    <lineage>
        <taxon>Bacteria</taxon>
        <taxon>Bacillati</taxon>
        <taxon>Bacillota</taxon>
        <taxon>Bacilli</taxon>
        <taxon>Bacillales</taxon>
        <taxon>Listeriaceae</taxon>
        <taxon>Listeria</taxon>
    </lineage>
</organism>
<evidence type="ECO:0000313" key="2">
    <source>
        <dbReference type="EMBL" id="EUJ33795.1"/>
    </source>
</evidence>
<dbReference type="RefSeq" id="WP_036095699.1">
    <property type="nucleotide sequence ID" value="NZ_AODF01000001.1"/>
</dbReference>
<dbReference type="Proteomes" id="UP000019249">
    <property type="component" value="Unassembled WGS sequence"/>
</dbReference>